<evidence type="ECO:0000256" key="5">
    <source>
        <dbReference type="SAM" id="SignalP"/>
    </source>
</evidence>
<dbReference type="GO" id="GO:0005886">
    <property type="term" value="C:plasma membrane"/>
    <property type="evidence" value="ECO:0007669"/>
    <property type="project" value="TreeGrafter"/>
</dbReference>
<dbReference type="InterPro" id="IPR013980">
    <property type="entry name" value="MANSC_dom"/>
</dbReference>
<dbReference type="GO" id="GO:0008544">
    <property type="term" value="P:epidermis development"/>
    <property type="evidence" value="ECO:0007669"/>
    <property type="project" value="TreeGrafter"/>
</dbReference>
<dbReference type="PANTHER" id="PTHR46750:SF1">
    <property type="entry name" value="KUNITZ-TYPE PROTEASE INHIBITOR 1"/>
    <property type="match status" value="1"/>
</dbReference>
<accession>A0A3Q2QYP3</accession>
<feature type="signal peptide" evidence="5">
    <location>
        <begin position="1"/>
        <end position="20"/>
    </location>
</feature>
<protein>
    <submittedName>
        <fullName evidence="7">Kunitz-type protease inhibitor 1-like</fullName>
    </submittedName>
</protein>
<proteinExistence type="predicted"/>
<evidence type="ECO:0000256" key="1">
    <source>
        <dbReference type="ARBA" id="ARBA00004370"/>
    </source>
</evidence>
<dbReference type="Gene3D" id="2.60.40.10">
    <property type="entry name" value="Immunoglobulins"/>
    <property type="match status" value="1"/>
</dbReference>
<sequence length="189" mass="20662">MFRFCSSPLLLLLLVGLCGAAEECGDDFRPGSDDFVLDTKDAVKDGAALLATHNVSIDEECETRCCNDPRCNVALLGPRDAGATEDTRTCVLFDCVHKNHFVCRFLKQAGYQSYLKRSVFQRYLKAPGEGDLSLPIANAGRDVVVQPGEVVMLNGSESFALHDAKISDYKWSLQSEDNGMTMEVTTRGG</sequence>
<keyword evidence="2 5" id="KW-0732">Signal</keyword>
<reference evidence="7" key="1">
    <citation type="submission" date="2025-05" db="UniProtKB">
        <authorList>
            <consortium name="Ensembl"/>
        </authorList>
    </citation>
    <scope>IDENTIFICATION</scope>
</reference>
<evidence type="ECO:0000313" key="7">
    <source>
        <dbReference type="Ensembl" id="ENSFHEP00000033196.1"/>
    </source>
</evidence>
<evidence type="ECO:0000259" key="6">
    <source>
        <dbReference type="PROSITE" id="PS50986"/>
    </source>
</evidence>
<name>A0A3Q2QYP3_FUNHE</name>
<keyword evidence="8" id="KW-1185">Reference proteome</keyword>
<evidence type="ECO:0000256" key="2">
    <source>
        <dbReference type="ARBA" id="ARBA00022729"/>
    </source>
</evidence>
<dbReference type="InterPro" id="IPR013783">
    <property type="entry name" value="Ig-like_fold"/>
</dbReference>
<keyword evidence="3" id="KW-0472">Membrane</keyword>
<dbReference type="Proteomes" id="UP000265000">
    <property type="component" value="Unplaced"/>
</dbReference>
<dbReference type="GeneTree" id="ENSGT00940000164935"/>
<dbReference type="STRING" id="8078.ENSFHEP00000033196"/>
<dbReference type="GO" id="GO:0004867">
    <property type="term" value="F:serine-type endopeptidase inhibitor activity"/>
    <property type="evidence" value="ECO:0007669"/>
    <property type="project" value="TreeGrafter"/>
</dbReference>
<evidence type="ECO:0000313" key="8">
    <source>
        <dbReference type="Proteomes" id="UP000265000"/>
    </source>
</evidence>
<evidence type="ECO:0000256" key="3">
    <source>
        <dbReference type="ARBA" id="ARBA00023136"/>
    </source>
</evidence>
<organism evidence="7 8">
    <name type="scientific">Fundulus heteroclitus</name>
    <name type="common">Killifish</name>
    <name type="synonym">Mummichog</name>
    <dbReference type="NCBI Taxonomy" id="8078"/>
    <lineage>
        <taxon>Eukaryota</taxon>
        <taxon>Metazoa</taxon>
        <taxon>Chordata</taxon>
        <taxon>Craniata</taxon>
        <taxon>Vertebrata</taxon>
        <taxon>Euteleostomi</taxon>
        <taxon>Actinopterygii</taxon>
        <taxon>Neopterygii</taxon>
        <taxon>Teleostei</taxon>
        <taxon>Neoteleostei</taxon>
        <taxon>Acanthomorphata</taxon>
        <taxon>Ovalentaria</taxon>
        <taxon>Atherinomorphae</taxon>
        <taxon>Cyprinodontiformes</taxon>
        <taxon>Fundulidae</taxon>
        <taxon>Fundulus</taxon>
    </lineage>
</organism>
<dbReference type="Pfam" id="PF07502">
    <property type="entry name" value="MANEC"/>
    <property type="match status" value="1"/>
</dbReference>
<dbReference type="PANTHER" id="PTHR46750">
    <property type="entry name" value="KUNITZ-TYPE PROTEASE INHIBITOR 1"/>
    <property type="match status" value="1"/>
</dbReference>
<dbReference type="GO" id="GO:0030198">
    <property type="term" value="P:extracellular matrix organization"/>
    <property type="evidence" value="ECO:0007669"/>
    <property type="project" value="TreeGrafter"/>
</dbReference>
<feature type="domain" description="MANSC" evidence="6">
    <location>
        <begin position="31"/>
        <end position="114"/>
    </location>
</feature>
<comment type="subcellular location">
    <subcellularLocation>
        <location evidence="1">Membrane</location>
    </subcellularLocation>
</comment>
<dbReference type="Ensembl" id="ENSFHET00000027269.1">
    <property type="protein sequence ID" value="ENSFHEP00000033205.1"/>
    <property type="gene ID" value="ENSFHEG00000020175.1"/>
</dbReference>
<dbReference type="SMART" id="SM00765">
    <property type="entry name" value="MANEC"/>
    <property type="match status" value="1"/>
</dbReference>
<dbReference type="AlphaFoldDB" id="A0A3Q2QYP3"/>
<dbReference type="InterPro" id="IPR011106">
    <property type="entry name" value="MANSC_N"/>
</dbReference>
<evidence type="ECO:0000256" key="4">
    <source>
        <dbReference type="ARBA" id="ARBA00023180"/>
    </source>
</evidence>
<dbReference type="Ensembl" id="ENSFHET00000034333.1">
    <property type="protein sequence ID" value="ENSFHEP00000033196.1"/>
    <property type="gene ID" value="ENSFHEG00000020165.1"/>
</dbReference>
<dbReference type="GO" id="GO:0060429">
    <property type="term" value="P:epithelium development"/>
    <property type="evidence" value="ECO:0007669"/>
    <property type="project" value="TreeGrafter"/>
</dbReference>
<keyword evidence="4" id="KW-0325">Glycoprotein</keyword>
<feature type="chain" id="PRO_5044598328" evidence="5">
    <location>
        <begin position="21"/>
        <end position="189"/>
    </location>
</feature>
<dbReference type="PROSITE" id="PS50986">
    <property type="entry name" value="MANSC"/>
    <property type="match status" value="1"/>
</dbReference>